<keyword evidence="1" id="KW-0812">Transmembrane</keyword>
<protein>
    <submittedName>
        <fullName evidence="2">Uncharacterized protein</fullName>
    </submittedName>
</protein>
<comment type="caution">
    <text evidence="2">The sequence shown here is derived from an EMBL/GenBank/DDBJ whole genome shotgun (WGS) entry which is preliminary data.</text>
</comment>
<dbReference type="AlphaFoldDB" id="A0A562S0J7"/>
<keyword evidence="3" id="KW-1185">Reference proteome</keyword>
<sequence length="49" mass="5899">MEKVELARADEVRVKEIINKVSNIFLFMFFPFLKFVMIFKVFLAIEIPF</sequence>
<keyword evidence="1" id="KW-1133">Transmembrane helix</keyword>
<reference evidence="2 3" key="1">
    <citation type="submission" date="2019-07" db="EMBL/GenBank/DDBJ databases">
        <title>Genome sequencing of 100 strains of the haloalkaliphilic chemolithoautotrophic sulfur-oxidizing bacterium Thioalkalivibrio.</title>
        <authorList>
            <person name="Muyzer G."/>
        </authorList>
    </citation>
    <scope>NUCLEOTIDE SEQUENCE [LARGE SCALE GENOMIC DNA]</scope>
    <source>
        <strain evidence="2 3">ASO4-4</strain>
    </source>
</reference>
<dbReference type="Proteomes" id="UP000318307">
    <property type="component" value="Unassembled WGS sequence"/>
</dbReference>
<dbReference type="EMBL" id="VLLC01000006">
    <property type="protein sequence ID" value="TWI74096.1"/>
    <property type="molecule type" value="Genomic_DNA"/>
</dbReference>
<name>A0A562S0J7_9BACT</name>
<organism evidence="2 3">
    <name type="scientific">Desulfobotulus alkaliphilus</name>
    <dbReference type="NCBI Taxonomy" id="622671"/>
    <lineage>
        <taxon>Bacteria</taxon>
        <taxon>Pseudomonadati</taxon>
        <taxon>Thermodesulfobacteriota</taxon>
        <taxon>Desulfobacteria</taxon>
        <taxon>Desulfobacterales</taxon>
        <taxon>Desulfobacteraceae</taxon>
        <taxon>Desulfobotulus</taxon>
    </lineage>
</organism>
<evidence type="ECO:0000313" key="3">
    <source>
        <dbReference type="Proteomes" id="UP000318307"/>
    </source>
</evidence>
<evidence type="ECO:0000313" key="2">
    <source>
        <dbReference type="EMBL" id="TWI74096.1"/>
    </source>
</evidence>
<keyword evidence="1" id="KW-0472">Membrane</keyword>
<feature type="transmembrane region" description="Helical" evidence="1">
    <location>
        <begin position="21"/>
        <end position="45"/>
    </location>
</feature>
<proteinExistence type="predicted"/>
<accession>A0A562S0J7</accession>
<gene>
    <name evidence="2" type="ORF">LZ24_01036</name>
</gene>
<evidence type="ECO:0000256" key="1">
    <source>
        <dbReference type="SAM" id="Phobius"/>
    </source>
</evidence>